<keyword evidence="5" id="KW-0067">ATP-binding</keyword>
<sequence length="610" mass="64961">MALEDIAGYSLRRRLGAGSVGTVWLVRDLASGRHAVLKRIPVTAIPSAEEFHHDLTLAQSINHPHVARLLEIRQTDTDWLLFSQYVAAGTLTSLLQRRGDLLLGELVTLVSPLAQALSVLHHIGLTHGRLAPDNIMFDADGRPVITDPGLRCTAPPSTPADDLTVLAQLTRLAGGDPTTFRDTLFTTDPHTLAQSVLRLSPPTALNLGIEPDPTPPTTPPTPTTQTPPSTPTTSSPAAHSSATPTSSRSPSPSPTSLGRTDPSTPEPPVAPDPTPINLTARRLPARRKPPSTHADLARRPFPVPPTPTGPTTPSADSNPPHPGSAAAAPHPKASDEPPTSHPHPTAAHPPALKPAPTSRSRNPKARRRARPRTRPTPRTNRNPRRTTTRRLGHILATAKGNPHPTRKAYGILAIGALTAIAVLVLGLITIGILTTPTSAPAATAANPTTPNPTTPNPTPPTSSPTAPTTSPSAVANSNKPADWLHLLQSLDQHRAQAFWTLNPTDLDAIYQPGSQPWTADRTLLATYQAQHVRIQGLRMQIHHLTVEQSTPTKVTLRITDRLIAGTAVDPTGHRTSFPPGTPTTRRITLTPAPPTQNPPQTWRITTITKA</sequence>
<dbReference type="PANTHER" id="PTHR24350">
    <property type="entry name" value="SERINE/THREONINE-PROTEIN KINASE IAL-RELATED"/>
    <property type="match status" value="1"/>
</dbReference>
<dbReference type="GO" id="GO:0005524">
    <property type="term" value="F:ATP binding"/>
    <property type="evidence" value="ECO:0007669"/>
    <property type="project" value="UniProtKB-KW"/>
</dbReference>
<feature type="compositionally biased region" description="Pro residues" evidence="6">
    <location>
        <begin position="449"/>
        <end position="462"/>
    </location>
</feature>
<feature type="compositionally biased region" description="Pro residues" evidence="6">
    <location>
        <begin position="264"/>
        <end position="274"/>
    </location>
</feature>
<dbReference type="GO" id="GO:0004674">
    <property type="term" value="F:protein serine/threonine kinase activity"/>
    <property type="evidence" value="ECO:0007669"/>
    <property type="project" value="UniProtKB-KW"/>
</dbReference>
<dbReference type="OrthoDB" id="3778994at2"/>
<evidence type="ECO:0000256" key="1">
    <source>
        <dbReference type="ARBA" id="ARBA00022527"/>
    </source>
</evidence>
<dbReference type="PROSITE" id="PS50011">
    <property type="entry name" value="PROTEIN_KINASE_DOM"/>
    <property type="match status" value="1"/>
</dbReference>
<feature type="compositionally biased region" description="Low complexity" evidence="6">
    <location>
        <begin position="463"/>
        <end position="473"/>
    </location>
</feature>
<keyword evidence="7" id="KW-0472">Membrane</keyword>
<feature type="domain" description="Protein kinase" evidence="8">
    <location>
        <begin position="9"/>
        <end position="269"/>
    </location>
</feature>
<dbReference type="EMBL" id="SNWQ01000018">
    <property type="protein sequence ID" value="TDO43402.1"/>
    <property type="molecule type" value="Genomic_DNA"/>
</dbReference>
<evidence type="ECO:0000256" key="3">
    <source>
        <dbReference type="ARBA" id="ARBA00022741"/>
    </source>
</evidence>
<name>A0A4R6K4N6_9ACTN</name>
<feature type="region of interest" description="Disordered" evidence="6">
    <location>
        <begin position="203"/>
        <end position="405"/>
    </location>
</feature>
<dbReference type="SMART" id="SM00220">
    <property type="entry name" value="S_TKc"/>
    <property type="match status" value="1"/>
</dbReference>
<organism evidence="9 10">
    <name type="scientific">Kribbella caucasensis</name>
    <dbReference type="NCBI Taxonomy" id="2512215"/>
    <lineage>
        <taxon>Bacteria</taxon>
        <taxon>Bacillati</taxon>
        <taxon>Actinomycetota</taxon>
        <taxon>Actinomycetes</taxon>
        <taxon>Propionibacteriales</taxon>
        <taxon>Kribbellaceae</taxon>
        <taxon>Kribbella</taxon>
    </lineage>
</organism>
<dbReference type="InterPro" id="IPR011009">
    <property type="entry name" value="Kinase-like_dom_sf"/>
</dbReference>
<keyword evidence="4 9" id="KW-0418">Kinase</keyword>
<dbReference type="Gene3D" id="1.10.510.10">
    <property type="entry name" value="Transferase(Phosphotransferase) domain 1"/>
    <property type="match status" value="1"/>
</dbReference>
<dbReference type="InterPro" id="IPR030616">
    <property type="entry name" value="Aur-like"/>
</dbReference>
<feature type="compositionally biased region" description="Low complexity" evidence="6">
    <location>
        <begin position="223"/>
        <end position="263"/>
    </location>
</feature>
<evidence type="ECO:0000256" key="4">
    <source>
        <dbReference type="ARBA" id="ARBA00022777"/>
    </source>
</evidence>
<dbReference type="InterPro" id="IPR000719">
    <property type="entry name" value="Prot_kinase_dom"/>
</dbReference>
<feature type="compositionally biased region" description="Pro residues" evidence="6">
    <location>
        <begin position="212"/>
        <end position="222"/>
    </location>
</feature>
<feature type="compositionally biased region" description="Pro residues" evidence="6">
    <location>
        <begin position="301"/>
        <end position="310"/>
    </location>
</feature>
<feature type="transmembrane region" description="Helical" evidence="7">
    <location>
        <begin position="409"/>
        <end position="433"/>
    </location>
</feature>
<dbReference type="SUPFAM" id="SSF56112">
    <property type="entry name" value="Protein kinase-like (PK-like)"/>
    <property type="match status" value="1"/>
</dbReference>
<comment type="caution">
    <text evidence="9">The sequence shown here is derived from an EMBL/GenBank/DDBJ whole genome shotgun (WGS) entry which is preliminary data.</text>
</comment>
<dbReference type="Proteomes" id="UP000295388">
    <property type="component" value="Unassembled WGS sequence"/>
</dbReference>
<dbReference type="RefSeq" id="WP_133803821.1">
    <property type="nucleotide sequence ID" value="NZ_SNWQ01000018.1"/>
</dbReference>
<gene>
    <name evidence="9" type="ORF">EV643_118145</name>
</gene>
<keyword evidence="3" id="KW-0547">Nucleotide-binding</keyword>
<proteinExistence type="predicted"/>
<feature type="compositionally biased region" description="Basic residues" evidence="6">
    <location>
        <begin position="361"/>
        <end position="392"/>
    </location>
</feature>
<dbReference type="AlphaFoldDB" id="A0A4R6K4N6"/>
<feature type="region of interest" description="Disordered" evidence="6">
    <location>
        <begin position="440"/>
        <end position="477"/>
    </location>
</feature>
<protein>
    <submittedName>
        <fullName evidence="9">Serine/threonine protein kinase</fullName>
    </submittedName>
</protein>
<keyword evidence="10" id="KW-1185">Reference proteome</keyword>
<dbReference type="Pfam" id="PF00069">
    <property type="entry name" value="Pkinase"/>
    <property type="match status" value="1"/>
</dbReference>
<evidence type="ECO:0000256" key="5">
    <source>
        <dbReference type="ARBA" id="ARBA00022840"/>
    </source>
</evidence>
<keyword evidence="7" id="KW-1133">Transmembrane helix</keyword>
<feature type="compositionally biased region" description="Low complexity" evidence="6">
    <location>
        <begin position="342"/>
        <end position="360"/>
    </location>
</feature>
<keyword evidence="7" id="KW-0812">Transmembrane</keyword>
<reference evidence="9 10" key="1">
    <citation type="submission" date="2019-03" db="EMBL/GenBank/DDBJ databases">
        <title>Genomic Encyclopedia of Type Strains, Phase III (KMG-III): the genomes of soil and plant-associated and newly described type strains.</title>
        <authorList>
            <person name="Whitman W."/>
        </authorList>
    </citation>
    <scope>NUCLEOTIDE SEQUENCE [LARGE SCALE GENOMIC DNA]</scope>
    <source>
        <strain evidence="9 10">VKM Ac-2527</strain>
    </source>
</reference>
<evidence type="ECO:0000256" key="7">
    <source>
        <dbReference type="SAM" id="Phobius"/>
    </source>
</evidence>
<evidence type="ECO:0000313" key="9">
    <source>
        <dbReference type="EMBL" id="TDO43402.1"/>
    </source>
</evidence>
<keyword evidence="2" id="KW-0808">Transferase</keyword>
<evidence type="ECO:0000256" key="2">
    <source>
        <dbReference type="ARBA" id="ARBA00022679"/>
    </source>
</evidence>
<keyword evidence="1 9" id="KW-0723">Serine/threonine-protein kinase</keyword>
<evidence type="ECO:0000256" key="6">
    <source>
        <dbReference type="SAM" id="MobiDB-lite"/>
    </source>
</evidence>
<accession>A0A4R6K4N6</accession>
<evidence type="ECO:0000313" key="10">
    <source>
        <dbReference type="Proteomes" id="UP000295388"/>
    </source>
</evidence>
<evidence type="ECO:0000259" key="8">
    <source>
        <dbReference type="PROSITE" id="PS50011"/>
    </source>
</evidence>